<dbReference type="Pfam" id="PF13672">
    <property type="entry name" value="PP2C_2"/>
    <property type="match status" value="1"/>
</dbReference>
<dbReference type="Gene3D" id="3.60.40.10">
    <property type="entry name" value="PPM-type phosphatase domain"/>
    <property type="match status" value="2"/>
</dbReference>
<evidence type="ECO:0000256" key="1">
    <source>
        <dbReference type="RuleBase" id="RU366020"/>
    </source>
</evidence>
<gene>
    <name evidence="3" type="ORF">Dsin_032319</name>
</gene>
<dbReference type="AlphaFoldDB" id="A0AAD9ZMU9"/>
<evidence type="ECO:0000313" key="3">
    <source>
        <dbReference type="EMBL" id="KAK3185033.1"/>
    </source>
</evidence>
<dbReference type="GO" id="GO:0004722">
    <property type="term" value="F:protein serine/threonine phosphatase activity"/>
    <property type="evidence" value="ECO:0007669"/>
    <property type="project" value="UniProtKB-EC"/>
</dbReference>
<accession>A0AAD9ZMU9</accession>
<protein>
    <recommendedName>
        <fullName evidence="1">Protein phosphatase</fullName>
        <ecNumber evidence="1">3.1.3.16</ecNumber>
    </recommendedName>
</protein>
<sequence>MGDFFFFASSSSFNWFHTLLITSPKPHAISSTSNRKRSLNNYHMLPKSIPHSHSHSSNNFDIISTTDLCDGSVLFKFGNPQVEKLTAIHGQVEKIAELKQEKKLSVEILEKESKADSDEADNSSSFECNSVANSELNLDNDLEKVQDTIVEEIDFPIRSASSGTQKSSKESIKIQASMQVSAPNHVVGHDGVKANTKSSPLEDVPFYDGETTRNTLDESVDTHRILDDQVLSSIREEQIIKGDGLSSNIEEVSVSSAVDFKSIGTTSKREEILTAGFCLSSGAALLSHPFKALTGGGDAYFVACQNWLGIADGIGQWSLEGINPGLYAQEFMENCEKIVLGSKNIPITNPVKVLNRSAVETQSPGSSTVLVAYFDGQALHVANIGDSRFIVVRDGSVFKMSSPLVHEFNFPLQIERGDDPSALVEEYKIDLDEGDVIVIATDGLYDNLYEQEIASIVSRSLHDGLRPQEIAEFLAMRAQEVAESGSGRSPFADAAQAAGYIGYRGGKLDDVTVIVSLVEKDSSSHV</sequence>
<keyword evidence="1" id="KW-0479">Metal-binding</keyword>
<dbReference type="SUPFAM" id="SSF81606">
    <property type="entry name" value="PP2C-like"/>
    <property type="match status" value="1"/>
</dbReference>
<dbReference type="InterPro" id="IPR036457">
    <property type="entry name" value="PPM-type-like_dom_sf"/>
</dbReference>
<dbReference type="InterPro" id="IPR001932">
    <property type="entry name" value="PPM-type_phosphatase-like_dom"/>
</dbReference>
<comment type="caution">
    <text evidence="3">The sequence shown here is derived from an EMBL/GenBank/DDBJ whole genome shotgun (WGS) entry which is preliminary data.</text>
</comment>
<dbReference type="CDD" id="cd00143">
    <property type="entry name" value="PP2Cc"/>
    <property type="match status" value="1"/>
</dbReference>
<dbReference type="InterPro" id="IPR039123">
    <property type="entry name" value="PPTC7"/>
</dbReference>
<comment type="similarity">
    <text evidence="1">Belongs to the PP2C family.</text>
</comment>
<comment type="catalytic activity">
    <reaction evidence="1">
        <text>O-phospho-L-seryl-[protein] + H2O = L-seryl-[protein] + phosphate</text>
        <dbReference type="Rhea" id="RHEA:20629"/>
        <dbReference type="Rhea" id="RHEA-COMP:9863"/>
        <dbReference type="Rhea" id="RHEA-COMP:11604"/>
        <dbReference type="ChEBI" id="CHEBI:15377"/>
        <dbReference type="ChEBI" id="CHEBI:29999"/>
        <dbReference type="ChEBI" id="CHEBI:43474"/>
        <dbReference type="ChEBI" id="CHEBI:83421"/>
        <dbReference type="EC" id="3.1.3.16"/>
    </reaction>
</comment>
<comment type="cofactor">
    <cofactor evidence="1">
        <name>Mg(2+)</name>
        <dbReference type="ChEBI" id="CHEBI:18420"/>
    </cofactor>
</comment>
<comment type="catalytic activity">
    <reaction evidence="1">
        <text>O-phospho-L-threonyl-[protein] + H2O = L-threonyl-[protein] + phosphate</text>
        <dbReference type="Rhea" id="RHEA:47004"/>
        <dbReference type="Rhea" id="RHEA-COMP:11060"/>
        <dbReference type="Rhea" id="RHEA-COMP:11605"/>
        <dbReference type="ChEBI" id="CHEBI:15377"/>
        <dbReference type="ChEBI" id="CHEBI:30013"/>
        <dbReference type="ChEBI" id="CHEBI:43474"/>
        <dbReference type="ChEBI" id="CHEBI:61977"/>
        <dbReference type="EC" id="3.1.3.16"/>
    </reaction>
</comment>
<dbReference type="SMART" id="SM00331">
    <property type="entry name" value="PP2C_SIG"/>
    <property type="match status" value="1"/>
</dbReference>
<keyword evidence="1" id="KW-0904">Protein phosphatase</keyword>
<evidence type="ECO:0000313" key="4">
    <source>
        <dbReference type="Proteomes" id="UP001281410"/>
    </source>
</evidence>
<keyword evidence="4" id="KW-1185">Reference proteome</keyword>
<comment type="cofactor">
    <cofactor evidence="1">
        <name>Mn(2+)</name>
        <dbReference type="ChEBI" id="CHEBI:29035"/>
    </cofactor>
</comment>
<feature type="domain" description="PPM-type phosphatase" evidence="2">
    <location>
        <begin position="280"/>
        <end position="518"/>
    </location>
</feature>
<dbReference type="SMART" id="SM00332">
    <property type="entry name" value="PP2Cc"/>
    <property type="match status" value="1"/>
</dbReference>
<name>A0AAD9ZMU9_9ROSI</name>
<keyword evidence="1" id="KW-0464">Manganese</keyword>
<keyword evidence="1" id="KW-0378">Hydrolase</keyword>
<organism evidence="3 4">
    <name type="scientific">Dipteronia sinensis</name>
    <dbReference type="NCBI Taxonomy" id="43782"/>
    <lineage>
        <taxon>Eukaryota</taxon>
        <taxon>Viridiplantae</taxon>
        <taxon>Streptophyta</taxon>
        <taxon>Embryophyta</taxon>
        <taxon>Tracheophyta</taxon>
        <taxon>Spermatophyta</taxon>
        <taxon>Magnoliopsida</taxon>
        <taxon>eudicotyledons</taxon>
        <taxon>Gunneridae</taxon>
        <taxon>Pentapetalae</taxon>
        <taxon>rosids</taxon>
        <taxon>malvids</taxon>
        <taxon>Sapindales</taxon>
        <taxon>Sapindaceae</taxon>
        <taxon>Hippocastanoideae</taxon>
        <taxon>Acereae</taxon>
        <taxon>Dipteronia</taxon>
    </lineage>
</organism>
<dbReference type="PROSITE" id="PS51746">
    <property type="entry name" value="PPM_2"/>
    <property type="match status" value="1"/>
</dbReference>
<dbReference type="EMBL" id="JANJYJ010000010">
    <property type="protein sequence ID" value="KAK3185033.1"/>
    <property type="molecule type" value="Genomic_DNA"/>
</dbReference>
<dbReference type="Proteomes" id="UP001281410">
    <property type="component" value="Unassembled WGS sequence"/>
</dbReference>
<proteinExistence type="inferred from homology"/>
<keyword evidence="1" id="KW-0460">Magnesium</keyword>
<evidence type="ECO:0000259" key="2">
    <source>
        <dbReference type="PROSITE" id="PS51746"/>
    </source>
</evidence>
<reference evidence="3" key="1">
    <citation type="journal article" date="2023" name="Plant J.">
        <title>Genome sequences and population genomics provide insights into the demographic history, inbreeding, and mutation load of two 'living fossil' tree species of Dipteronia.</title>
        <authorList>
            <person name="Feng Y."/>
            <person name="Comes H.P."/>
            <person name="Chen J."/>
            <person name="Zhu S."/>
            <person name="Lu R."/>
            <person name="Zhang X."/>
            <person name="Li P."/>
            <person name="Qiu J."/>
            <person name="Olsen K.M."/>
            <person name="Qiu Y."/>
        </authorList>
    </citation>
    <scope>NUCLEOTIDE SEQUENCE</scope>
    <source>
        <strain evidence="3">NBL</strain>
    </source>
</reference>
<dbReference type="EC" id="3.1.3.16" evidence="1"/>
<dbReference type="PANTHER" id="PTHR12320">
    <property type="entry name" value="PROTEIN PHOSPHATASE 2C"/>
    <property type="match status" value="1"/>
</dbReference>
<dbReference type="GO" id="GO:0046872">
    <property type="term" value="F:metal ion binding"/>
    <property type="evidence" value="ECO:0007669"/>
    <property type="project" value="UniProtKB-UniRule"/>
</dbReference>
<dbReference type="GO" id="GO:0009507">
    <property type="term" value="C:chloroplast"/>
    <property type="evidence" value="ECO:0007669"/>
    <property type="project" value="TreeGrafter"/>
</dbReference>
<dbReference type="PANTHER" id="PTHR12320:SF1">
    <property type="entry name" value="PROTEIN PHOSPHATASE PTC7 HOMOLOG"/>
    <property type="match status" value="1"/>
</dbReference>